<comment type="subcellular location">
    <subcellularLocation>
        <location evidence="1">Cell membrane</location>
        <topology evidence="1">Multi-pass membrane protein</topology>
    </subcellularLocation>
</comment>
<comment type="caution">
    <text evidence="14">The sequence shown here is derived from an EMBL/GenBank/DDBJ whole genome shotgun (WGS) entry which is preliminary data.</text>
</comment>
<keyword evidence="15" id="KW-1185">Reference proteome</keyword>
<dbReference type="PROSITE" id="PS50111">
    <property type="entry name" value="CHEMOTAXIS_TRANSDUC_2"/>
    <property type="match status" value="1"/>
</dbReference>
<dbReference type="PROSITE" id="PS50885">
    <property type="entry name" value="HAMP"/>
    <property type="match status" value="1"/>
</dbReference>
<dbReference type="RefSeq" id="WP_034324359.1">
    <property type="nucleotide sequence ID" value="NZ_JOTP01000027.1"/>
</dbReference>
<dbReference type="GO" id="GO:0007165">
    <property type="term" value="P:signal transduction"/>
    <property type="evidence" value="ECO:0007669"/>
    <property type="project" value="UniProtKB-KW"/>
</dbReference>
<dbReference type="Pfam" id="PF00672">
    <property type="entry name" value="HAMP"/>
    <property type="match status" value="1"/>
</dbReference>
<dbReference type="PANTHER" id="PTHR32089">
    <property type="entry name" value="METHYL-ACCEPTING CHEMOTAXIS PROTEIN MCPB"/>
    <property type="match status" value="1"/>
</dbReference>
<dbReference type="Proteomes" id="UP000028091">
    <property type="component" value="Unassembled WGS sequence"/>
</dbReference>
<evidence type="ECO:0000256" key="10">
    <source>
        <dbReference type="SAM" id="MobiDB-lite"/>
    </source>
</evidence>
<feature type="transmembrane region" description="Helical" evidence="11">
    <location>
        <begin position="12"/>
        <end position="37"/>
    </location>
</feature>
<dbReference type="PANTHER" id="PTHR32089:SF112">
    <property type="entry name" value="LYSOZYME-LIKE PROTEIN-RELATED"/>
    <property type="match status" value="1"/>
</dbReference>
<evidence type="ECO:0000256" key="11">
    <source>
        <dbReference type="SAM" id="Phobius"/>
    </source>
</evidence>
<evidence type="ECO:0000256" key="9">
    <source>
        <dbReference type="SAM" id="Coils"/>
    </source>
</evidence>
<feature type="compositionally biased region" description="Basic and acidic residues" evidence="10">
    <location>
        <begin position="344"/>
        <end position="353"/>
    </location>
</feature>
<evidence type="ECO:0000256" key="6">
    <source>
        <dbReference type="ARBA" id="ARBA00023224"/>
    </source>
</evidence>
<evidence type="ECO:0000256" key="8">
    <source>
        <dbReference type="PROSITE-ProRule" id="PRU00284"/>
    </source>
</evidence>
<dbReference type="InterPro" id="IPR003660">
    <property type="entry name" value="HAMP_dom"/>
</dbReference>
<keyword evidence="4 11" id="KW-1133">Transmembrane helix</keyword>
<dbReference type="EMBL" id="JOTP01000027">
    <property type="protein sequence ID" value="KEP25294.1"/>
    <property type="molecule type" value="Genomic_DNA"/>
</dbReference>
<evidence type="ECO:0000256" key="5">
    <source>
        <dbReference type="ARBA" id="ARBA00023136"/>
    </source>
</evidence>
<evidence type="ECO:0000313" key="14">
    <source>
        <dbReference type="EMBL" id="KEP25294.1"/>
    </source>
</evidence>
<keyword evidence="9" id="KW-0175">Coiled coil</keyword>
<comment type="similarity">
    <text evidence="7">Belongs to the methyl-accepting chemotaxis (MCP) protein family.</text>
</comment>
<evidence type="ECO:0000256" key="2">
    <source>
        <dbReference type="ARBA" id="ARBA00022475"/>
    </source>
</evidence>
<gene>
    <name evidence="14" type="ORF">BA70_09845</name>
</gene>
<keyword evidence="2" id="KW-1003">Cell membrane</keyword>
<keyword evidence="5 11" id="KW-0472">Membrane</keyword>
<dbReference type="CDD" id="cd06225">
    <property type="entry name" value="HAMP"/>
    <property type="match status" value="1"/>
</dbReference>
<dbReference type="Gene3D" id="3.30.450.20">
    <property type="entry name" value="PAS domain"/>
    <property type="match status" value="1"/>
</dbReference>
<dbReference type="Gene3D" id="6.10.340.10">
    <property type="match status" value="1"/>
</dbReference>
<dbReference type="InterPro" id="IPR004089">
    <property type="entry name" value="MCPsignal_dom"/>
</dbReference>
<evidence type="ECO:0000256" key="3">
    <source>
        <dbReference type="ARBA" id="ARBA00022692"/>
    </source>
</evidence>
<accession>A0A081L7R8</accession>
<dbReference type="eggNOG" id="COG4564">
    <property type="taxonomic scope" value="Bacteria"/>
</dbReference>
<keyword evidence="6 8" id="KW-0807">Transducer</keyword>
<reference evidence="14 15" key="1">
    <citation type="submission" date="2012-09" db="EMBL/GenBank/DDBJ databases">
        <title>Genome Sequence of Bacillus sp. DW5-4.</title>
        <authorList>
            <person name="Lai Q."/>
            <person name="Liu Y."/>
            <person name="Shao Z."/>
        </authorList>
    </citation>
    <scope>NUCLEOTIDE SEQUENCE [LARGE SCALE GENOMIC DNA]</scope>
    <source>
        <strain evidence="14 15">DW5-4</strain>
    </source>
</reference>
<feature type="domain" description="HAMP" evidence="13">
    <location>
        <begin position="225"/>
        <end position="277"/>
    </location>
</feature>
<feature type="transmembrane region" description="Helical" evidence="11">
    <location>
        <begin position="203"/>
        <end position="223"/>
    </location>
</feature>
<evidence type="ECO:0000256" key="7">
    <source>
        <dbReference type="ARBA" id="ARBA00029447"/>
    </source>
</evidence>
<proteinExistence type="inferred from homology"/>
<dbReference type="SMART" id="SM00283">
    <property type="entry name" value="MA"/>
    <property type="match status" value="1"/>
</dbReference>
<dbReference type="eggNOG" id="COG0840">
    <property type="taxonomic scope" value="Bacteria"/>
</dbReference>
<protein>
    <submittedName>
        <fullName evidence="14">Chemotaxis protein</fullName>
    </submittedName>
</protein>
<dbReference type="SMART" id="SM01049">
    <property type="entry name" value="Cache_2"/>
    <property type="match status" value="1"/>
</dbReference>
<evidence type="ECO:0000256" key="4">
    <source>
        <dbReference type="ARBA" id="ARBA00022989"/>
    </source>
</evidence>
<organism evidence="14 15">
    <name type="scientific">Bacillus zhangzhouensis</name>
    <dbReference type="NCBI Taxonomy" id="1178540"/>
    <lineage>
        <taxon>Bacteria</taxon>
        <taxon>Bacillati</taxon>
        <taxon>Bacillota</taxon>
        <taxon>Bacilli</taxon>
        <taxon>Bacillales</taxon>
        <taxon>Bacillaceae</taxon>
        <taxon>Bacillus</taxon>
    </lineage>
</organism>
<dbReference type="Pfam" id="PF00015">
    <property type="entry name" value="MCPsignal"/>
    <property type="match status" value="1"/>
</dbReference>
<evidence type="ECO:0000313" key="15">
    <source>
        <dbReference type="Proteomes" id="UP000028091"/>
    </source>
</evidence>
<sequence length="582" mass="63639">MKKKAFASRSVFFQLMSAIIVITILTGGLVGTTGYLLAKNVLIDAGKADLKHIVSGAMATLEQLNDRVEKKELTLEQAQEQARIYLSGPKNDNGKGYQFKKSDFIYKNKGYLVAYGADYSSQVHPINDIGVIPDNTTNRQKMVAGATAKGEDAHYITYMDKDDATGEEKQKLAYMSQFTPWNWSVGIAVFQDEFYKELEQMKLYIILITAGVALLSLGVFYLAARGKVRLLKQVTAASKEIAAGNIERTNLKETTDEIGQLAKGFNHMSGELRALVSGLQETSSQLVESATDLSAISEETSASSEEIGRAIGDISTGTLHQASDLEVANQQMTQFNQSIENVKEQSDQIKRISDQSNQSSQQGQQIVQQLKQSNEQSIQASKGIRTGIEQLSTKVQDISQITDTIESISNETNLLALNASIEAARAGEHGKGFSVVASEVRNLAEQTKQSAVQIQQMIQGIKEETTATAGMMSNTMDRFAELDEAVHATEHEFNAISTSISQTIVETNAMTKELNALLEQNDLITKAMHGAAHISQENAAAIEEITASTDEQVTAISNVAKAAERLNELSMRLNQDIARYRL</sequence>
<dbReference type="GO" id="GO:0005886">
    <property type="term" value="C:plasma membrane"/>
    <property type="evidence" value="ECO:0007669"/>
    <property type="project" value="UniProtKB-SubCell"/>
</dbReference>
<dbReference type="InterPro" id="IPR033480">
    <property type="entry name" value="sCache_2"/>
</dbReference>
<dbReference type="SUPFAM" id="SSF58104">
    <property type="entry name" value="Methyl-accepting chemotaxis protein (MCP) signaling domain"/>
    <property type="match status" value="1"/>
</dbReference>
<feature type="compositionally biased region" description="Low complexity" evidence="10">
    <location>
        <begin position="354"/>
        <end position="370"/>
    </location>
</feature>
<feature type="region of interest" description="Disordered" evidence="10">
    <location>
        <begin position="344"/>
        <end position="370"/>
    </location>
</feature>
<dbReference type="Gene3D" id="1.10.287.950">
    <property type="entry name" value="Methyl-accepting chemotaxis protein"/>
    <property type="match status" value="1"/>
</dbReference>
<evidence type="ECO:0000256" key="1">
    <source>
        <dbReference type="ARBA" id="ARBA00004651"/>
    </source>
</evidence>
<evidence type="ECO:0000259" key="12">
    <source>
        <dbReference type="PROSITE" id="PS50111"/>
    </source>
</evidence>
<dbReference type="AlphaFoldDB" id="A0A081L7R8"/>
<feature type="coiled-coil region" evidence="9">
    <location>
        <begin position="54"/>
        <end position="81"/>
    </location>
</feature>
<evidence type="ECO:0000259" key="13">
    <source>
        <dbReference type="PROSITE" id="PS50885"/>
    </source>
</evidence>
<dbReference type="OrthoDB" id="9810264at2"/>
<dbReference type="SMART" id="SM00304">
    <property type="entry name" value="HAMP"/>
    <property type="match status" value="2"/>
</dbReference>
<keyword evidence="3 11" id="KW-0812">Transmembrane</keyword>
<feature type="domain" description="Methyl-accepting transducer" evidence="12">
    <location>
        <begin position="296"/>
        <end position="546"/>
    </location>
</feature>
<name>A0A081L7R8_9BACI</name>
<dbReference type="Pfam" id="PF17200">
    <property type="entry name" value="sCache_2"/>
    <property type="match status" value="1"/>
</dbReference>